<protein>
    <recommendedName>
        <fullName evidence="4">LVIVD repeat-containing protein</fullName>
    </recommendedName>
</protein>
<keyword evidence="3" id="KW-1185">Reference proteome</keyword>
<name>A0A846QPJ6_9FLAO</name>
<dbReference type="PROSITE" id="PS51257">
    <property type="entry name" value="PROKAR_LIPOPROTEIN"/>
    <property type="match status" value="1"/>
</dbReference>
<evidence type="ECO:0008006" key="4">
    <source>
        <dbReference type="Google" id="ProtNLM"/>
    </source>
</evidence>
<reference evidence="2 3" key="1">
    <citation type="submission" date="2020-03" db="EMBL/GenBank/DDBJ databases">
        <title>Genomic Encyclopedia of Type Strains, Phase IV (KMG-IV): sequencing the most valuable type-strain genomes for metagenomic binning, comparative biology and taxonomic classification.</title>
        <authorList>
            <person name="Goeker M."/>
        </authorList>
    </citation>
    <scope>NUCLEOTIDE SEQUENCE [LARGE SCALE GENOMIC DNA]</scope>
    <source>
        <strain evidence="2 3">DSM 29762</strain>
    </source>
</reference>
<evidence type="ECO:0000313" key="3">
    <source>
        <dbReference type="Proteomes" id="UP000590442"/>
    </source>
</evidence>
<proteinExistence type="predicted"/>
<dbReference type="EMBL" id="JAATJJ010000001">
    <property type="protein sequence ID" value="NJB70028.1"/>
    <property type="molecule type" value="Genomic_DNA"/>
</dbReference>
<feature type="signal peptide" evidence="1">
    <location>
        <begin position="1"/>
        <end position="22"/>
    </location>
</feature>
<dbReference type="RefSeq" id="WP_245201376.1">
    <property type="nucleotide sequence ID" value="NZ_JAATJJ010000001.1"/>
</dbReference>
<organism evidence="2 3">
    <name type="scientific">Saonia flava</name>
    <dbReference type="NCBI Taxonomy" id="523696"/>
    <lineage>
        <taxon>Bacteria</taxon>
        <taxon>Pseudomonadati</taxon>
        <taxon>Bacteroidota</taxon>
        <taxon>Flavobacteriia</taxon>
        <taxon>Flavobacteriales</taxon>
        <taxon>Flavobacteriaceae</taxon>
        <taxon>Saonia</taxon>
    </lineage>
</organism>
<dbReference type="SUPFAM" id="SSF50998">
    <property type="entry name" value="Quinoprotein alcohol dehydrogenase-like"/>
    <property type="match status" value="1"/>
</dbReference>
<accession>A0A846QPJ6</accession>
<dbReference type="AlphaFoldDB" id="A0A846QPJ6"/>
<comment type="caution">
    <text evidence="2">The sequence shown here is derived from an EMBL/GenBank/DDBJ whole genome shotgun (WGS) entry which is preliminary data.</text>
</comment>
<evidence type="ECO:0000256" key="1">
    <source>
        <dbReference type="SAM" id="SignalP"/>
    </source>
</evidence>
<keyword evidence="1" id="KW-0732">Signal</keyword>
<sequence length="547" mass="58437">MMKKTCLLLLATTMLVISCSDETTVFTDPLSDENNIRLETSEQVLENSIVYDKAGVIDIYEEDKSTGKFSKAAEVAGDYPLTLVAQVAPPSFAGGENITATHVHVVGDFAYVSYNTAGADYVGGVDVINVSDPTSPSIASRLYYSNADVNAIKYDNGFVYAVGGVDAELSARATSNSFLAKIPVNNGRMDTGNVTYGFHQGFVSNDVETTDNTILVTSGKEGTLTVYNKADLTILNEIPYADLRSVALKDNNIALLDGSIGVSILDQNYNVVRDIAIDTDFGVAKRTLDFSGNKIIVSEGAKGAGVYDYTTGTLLEYVPILINPEGVEESNIVTNAIAVNEGVVLMANGGAGLCLSEEQADNTDLVGIVDLDGSINYVESKGDYVFAASGKAGLQIIKMNKPDESLETKCEGAVRYRGSSWLNVNPGEVFSYSGFTRLSGININGSLLLCGSWSVRNDVNMNSDGLFEMNGTFAVGRNNSRKNITINQGATFRVEGNLTIYGDLILNDGATLEFIGTDSVVDIYGSVYMNGSVAIEGTFDDVKNKFE</sequence>
<gene>
    <name evidence="2" type="ORF">GGR42_000490</name>
</gene>
<evidence type="ECO:0000313" key="2">
    <source>
        <dbReference type="EMBL" id="NJB70028.1"/>
    </source>
</evidence>
<feature type="chain" id="PRO_5032659165" description="LVIVD repeat-containing protein" evidence="1">
    <location>
        <begin position="23"/>
        <end position="547"/>
    </location>
</feature>
<dbReference type="InterPro" id="IPR011047">
    <property type="entry name" value="Quinoprotein_ADH-like_sf"/>
</dbReference>
<dbReference type="Proteomes" id="UP000590442">
    <property type="component" value="Unassembled WGS sequence"/>
</dbReference>